<dbReference type="FunFam" id="3.30.590.10:FF:000005">
    <property type="entry name" value="Probable glutamine synthetase"/>
    <property type="match status" value="1"/>
</dbReference>
<dbReference type="Gene3D" id="3.10.20.70">
    <property type="entry name" value="Glutamine synthetase, N-terminal domain"/>
    <property type="match status" value="1"/>
</dbReference>
<evidence type="ECO:0000259" key="7">
    <source>
        <dbReference type="PROSITE" id="PS51987"/>
    </source>
</evidence>
<organism evidence="8">
    <name type="scientific">Thermorudis sp</name>
    <dbReference type="NCBI Taxonomy" id="1969470"/>
    <lineage>
        <taxon>Bacteria</taxon>
        <taxon>Pseudomonadati</taxon>
        <taxon>Thermomicrobiota</taxon>
        <taxon>Thermomicrobia</taxon>
        <taxon>Thermomicrobia incertae sedis</taxon>
        <taxon>Thermorudis</taxon>
    </lineage>
</organism>
<evidence type="ECO:0000256" key="5">
    <source>
        <dbReference type="PROSITE-ProRule" id="PRU01331"/>
    </source>
</evidence>
<dbReference type="InterPro" id="IPR036651">
    <property type="entry name" value="Gln_synt_N_sf"/>
</dbReference>
<dbReference type="AlphaFoldDB" id="A0A7C2WCA7"/>
<protein>
    <submittedName>
        <fullName evidence="8">Glutamine synthetase</fullName>
    </submittedName>
</protein>
<evidence type="ECO:0000256" key="6">
    <source>
        <dbReference type="RuleBase" id="RU000384"/>
    </source>
</evidence>
<dbReference type="GO" id="GO:0042402">
    <property type="term" value="P:biogenic amine catabolic process"/>
    <property type="evidence" value="ECO:0007669"/>
    <property type="project" value="UniProtKB-ARBA"/>
</dbReference>
<keyword evidence="4" id="KW-0067">ATP-binding</keyword>
<evidence type="ECO:0000256" key="3">
    <source>
        <dbReference type="ARBA" id="ARBA00022741"/>
    </source>
</evidence>
<dbReference type="EMBL" id="DSID01000772">
    <property type="protein sequence ID" value="HEX71591.1"/>
    <property type="molecule type" value="Genomic_DNA"/>
</dbReference>
<dbReference type="SUPFAM" id="SSF55931">
    <property type="entry name" value="Glutamine synthetase/guanido kinase"/>
    <property type="match status" value="1"/>
</dbReference>
<evidence type="ECO:0000256" key="1">
    <source>
        <dbReference type="ARBA" id="ARBA00009897"/>
    </source>
</evidence>
<dbReference type="InterPro" id="IPR014746">
    <property type="entry name" value="Gln_synth/guanido_kin_cat_dom"/>
</dbReference>
<dbReference type="GO" id="GO:0006576">
    <property type="term" value="P:biogenic amine metabolic process"/>
    <property type="evidence" value="ECO:0007669"/>
    <property type="project" value="UniProtKB-ARBA"/>
</dbReference>
<comment type="similarity">
    <text evidence="1 5 6">Belongs to the glutamine synthetase family.</text>
</comment>
<dbReference type="GO" id="GO:0006542">
    <property type="term" value="P:glutamine biosynthetic process"/>
    <property type="evidence" value="ECO:0007669"/>
    <property type="project" value="InterPro"/>
</dbReference>
<feature type="domain" description="GS catalytic" evidence="7">
    <location>
        <begin position="125"/>
        <end position="461"/>
    </location>
</feature>
<dbReference type="InterPro" id="IPR008146">
    <property type="entry name" value="Gln_synth_cat_dom"/>
</dbReference>
<reference evidence="8" key="1">
    <citation type="journal article" date="2020" name="mSystems">
        <title>Genome- and Community-Level Interaction Insights into Carbon Utilization and Element Cycling Functions of Hydrothermarchaeota in Hydrothermal Sediment.</title>
        <authorList>
            <person name="Zhou Z."/>
            <person name="Liu Y."/>
            <person name="Xu W."/>
            <person name="Pan J."/>
            <person name="Luo Z.H."/>
            <person name="Li M."/>
        </authorList>
    </citation>
    <scope>NUCLEOTIDE SEQUENCE [LARGE SCALE GENOMIC DNA]</scope>
    <source>
        <strain evidence="8">SpSt-192</strain>
    </source>
</reference>
<dbReference type="PANTHER" id="PTHR43785">
    <property type="entry name" value="GAMMA-GLUTAMYLPUTRESCINE SYNTHETASE"/>
    <property type="match status" value="1"/>
</dbReference>
<accession>A0A7C2WCA7</accession>
<dbReference type="Pfam" id="PF00120">
    <property type="entry name" value="Gln-synt_C"/>
    <property type="match status" value="1"/>
</dbReference>
<keyword evidence="2" id="KW-0436">Ligase</keyword>
<dbReference type="SUPFAM" id="SSF54368">
    <property type="entry name" value="Glutamine synthetase, N-terminal domain"/>
    <property type="match status" value="1"/>
</dbReference>
<comment type="caution">
    <text evidence="8">The sequence shown here is derived from an EMBL/GenBank/DDBJ whole genome shotgun (WGS) entry which is preliminary data.</text>
</comment>
<dbReference type="PANTHER" id="PTHR43785:SF12">
    <property type="entry name" value="TYPE-1 GLUTAMINE SYNTHETASE 2"/>
    <property type="match status" value="1"/>
</dbReference>
<sequence length="461" mass="51877">MAKEKTGHLSLAELEQLVASGEVDTVISALCDMQGRLMGKRVRAEFFLEHVQEHGTHFCTYLLGTDMEMTTPGGYRLMNWETGYGDWVARPDFSTLRRIPWLEGTALVLADAVDEETGELIPVAPRTILRRQTERAHALGLRPMMASELEFYLLKDSFEEAYDKGYRNLRPIGWYNEDYHLFQGTKAEPIYRQVRNLMTAAAIPIEFSKGEAAAGQHEINIHYADALESADRAVLFKHGVKEIAYLNGCAVTFMAKPHHTWTGSSSHIHLSFWDAAGERNLFHDPDGQPYHMSRTMKHALAGLIAHARELSLLVASNVNSYKRYAVASWAPVNVVWGRDNRTCGFRIVGHGQSLRIENRIPGADANPYLAYAAMIAAALDGIERELPLPPEHQGNAYVAEGVTRVPRTLGEATEEFARSDLARSAFGDLIVEHYTNMARVEQETYDAVVTDWELYRYFERG</sequence>
<evidence type="ECO:0000313" key="8">
    <source>
        <dbReference type="EMBL" id="HEX71591.1"/>
    </source>
</evidence>
<gene>
    <name evidence="8" type="ORF">ENP13_10190</name>
</gene>
<keyword evidence="3" id="KW-0547">Nucleotide-binding</keyword>
<dbReference type="PROSITE" id="PS51987">
    <property type="entry name" value="GS_CATALYTIC"/>
    <property type="match status" value="1"/>
</dbReference>
<evidence type="ECO:0000256" key="4">
    <source>
        <dbReference type="ARBA" id="ARBA00022840"/>
    </source>
</evidence>
<dbReference type="Gene3D" id="3.30.590.10">
    <property type="entry name" value="Glutamine synthetase/guanido kinase, catalytic domain"/>
    <property type="match status" value="1"/>
</dbReference>
<proteinExistence type="inferred from homology"/>
<evidence type="ECO:0000256" key="2">
    <source>
        <dbReference type="ARBA" id="ARBA00022598"/>
    </source>
</evidence>
<dbReference type="SMART" id="SM01230">
    <property type="entry name" value="Gln-synt_C"/>
    <property type="match status" value="1"/>
</dbReference>
<dbReference type="GO" id="GO:0005524">
    <property type="term" value="F:ATP binding"/>
    <property type="evidence" value="ECO:0007669"/>
    <property type="project" value="UniProtKB-KW"/>
</dbReference>
<name>A0A7C2WCA7_9BACT</name>
<dbReference type="GO" id="GO:0004356">
    <property type="term" value="F:glutamine synthetase activity"/>
    <property type="evidence" value="ECO:0007669"/>
    <property type="project" value="InterPro"/>
</dbReference>